<name>A0A926DS12_9FIRM</name>
<dbReference type="RefSeq" id="WP_177720257.1">
    <property type="nucleotide sequence ID" value="NZ_JACRSQ010000005.1"/>
</dbReference>
<reference evidence="1" key="1">
    <citation type="submission" date="2020-08" db="EMBL/GenBank/DDBJ databases">
        <title>Genome public.</title>
        <authorList>
            <person name="Liu C."/>
            <person name="Sun Q."/>
        </authorList>
    </citation>
    <scope>NUCLEOTIDE SEQUENCE</scope>
    <source>
        <strain evidence="1">NSJ-32</strain>
    </source>
</reference>
<gene>
    <name evidence="1" type="ORF">H8730_05435</name>
</gene>
<dbReference type="EMBL" id="JACRSQ010000005">
    <property type="protein sequence ID" value="MBC8542981.1"/>
    <property type="molecule type" value="Genomic_DNA"/>
</dbReference>
<accession>A0A926DS12</accession>
<evidence type="ECO:0000313" key="2">
    <source>
        <dbReference type="Proteomes" id="UP000657006"/>
    </source>
</evidence>
<dbReference type="AlphaFoldDB" id="A0A926DS12"/>
<organism evidence="1 2">
    <name type="scientific">Bianquea renquensis</name>
    <dbReference type="NCBI Taxonomy" id="2763661"/>
    <lineage>
        <taxon>Bacteria</taxon>
        <taxon>Bacillati</taxon>
        <taxon>Bacillota</taxon>
        <taxon>Clostridia</taxon>
        <taxon>Eubacteriales</taxon>
        <taxon>Bianqueaceae</taxon>
        <taxon>Bianquea</taxon>
    </lineage>
</organism>
<sequence>MLGKDERYLFVERLQQVFHQDFEMPEKNHKPVCLIGLKCDEQRKYIPGDIQVSSLVWGIHQLLSHADQLTKKNMADFLSMDTYKSDMQSFDMQLVEVTEEGHIGQRSHFGSAEFYYGASRKEIFGEHYSTGTGD</sequence>
<protein>
    <submittedName>
        <fullName evidence="1">Uncharacterized protein</fullName>
    </submittedName>
</protein>
<keyword evidence="2" id="KW-1185">Reference proteome</keyword>
<comment type="caution">
    <text evidence="1">The sequence shown here is derived from an EMBL/GenBank/DDBJ whole genome shotgun (WGS) entry which is preliminary data.</text>
</comment>
<proteinExistence type="predicted"/>
<evidence type="ECO:0000313" key="1">
    <source>
        <dbReference type="EMBL" id="MBC8542981.1"/>
    </source>
</evidence>
<dbReference type="Proteomes" id="UP000657006">
    <property type="component" value="Unassembled WGS sequence"/>
</dbReference>